<evidence type="ECO:0000313" key="3">
    <source>
        <dbReference type="EMBL" id="KAK6178155.1"/>
    </source>
</evidence>
<feature type="signal peptide" evidence="1">
    <location>
        <begin position="1"/>
        <end position="20"/>
    </location>
</feature>
<evidence type="ECO:0000313" key="4">
    <source>
        <dbReference type="Proteomes" id="UP001347796"/>
    </source>
</evidence>
<evidence type="ECO:0000256" key="1">
    <source>
        <dbReference type="SAM" id="SignalP"/>
    </source>
</evidence>
<accession>A0AAN8PWC7</accession>
<proteinExistence type="predicted"/>
<dbReference type="GO" id="GO:0005576">
    <property type="term" value="C:extracellular region"/>
    <property type="evidence" value="ECO:0007669"/>
    <property type="project" value="InterPro"/>
</dbReference>
<dbReference type="AlphaFoldDB" id="A0AAN8PWC7"/>
<reference evidence="3 4" key="1">
    <citation type="submission" date="2024-01" db="EMBL/GenBank/DDBJ databases">
        <title>The genome of the rayed Mediterranean limpet Patella caerulea (Linnaeus, 1758).</title>
        <authorList>
            <person name="Anh-Thu Weber A."/>
            <person name="Halstead-Nussloch G."/>
        </authorList>
    </citation>
    <scope>NUCLEOTIDE SEQUENCE [LARGE SCALE GENOMIC DNA]</scope>
    <source>
        <strain evidence="3">AATW-2023a</strain>
        <tissue evidence="3">Whole specimen</tissue>
    </source>
</reference>
<feature type="chain" id="PRO_5042921770" description="Chitin-binding type-2 domain-containing protein" evidence="1">
    <location>
        <begin position="21"/>
        <end position="453"/>
    </location>
</feature>
<dbReference type="SMART" id="SM00494">
    <property type="entry name" value="ChtBD2"/>
    <property type="match status" value="1"/>
</dbReference>
<keyword evidence="1" id="KW-0732">Signal</keyword>
<name>A0AAN8PWC7_PATCE</name>
<dbReference type="InterPro" id="IPR002557">
    <property type="entry name" value="Chitin-bd_dom"/>
</dbReference>
<keyword evidence="4" id="KW-1185">Reference proteome</keyword>
<comment type="caution">
    <text evidence="3">The sequence shown here is derived from an EMBL/GenBank/DDBJ whole genome shotgun (WGS) entry which is preliminary data.</text>
</comment>
<sequence length="453" mass="50148">MLNVVILMASILVSTRTAEGKQYTVSASTHNFNFLPPTNYTAVCAKAKAENKPFIVHPYSCRILVTCNELSGKVSFTECPTDDVMYNAYYSCNRVDNHYKVNCIYDETNNPCSNVTNRELRITDGKTCNGYYECDPDTGYNSLRKMTCDEGQRFDFKDGCVPDSTCVSNGAAPSALPTRINATCSGVANDVSKYLLTEFYEINGLPEYRSTEVSCPASMEYDEGRAGTEFCCSNRVDNVNQACEPMNLVRGTSVNNGWQLALGGHETSFSKIEGNATIVDNTNTQFNGWAYFDGEDMFSATKMSDNELRYYWNMTFDFQAGEMSDGTVVVGIQPGGKVALIDNSACGAKPTYGCQIEVESLNRGVIECFANSHTVRTNSRDLTKTQSVVFKRDRTIGTMMVSTQGQSTDTRTFSFQDNEVISGNDCSLAIGTGYQTRNFIGFMDNVMFYKNCQ</sequence>
<dbReference type="EMBL" id="JAZGQO010000009">
    <property type="protein sequence ID" value="KAK6178155.1"/>
    <property type="molecule type" value="Genomic_DNA"/>
</dbReference>
<dbReference type="Proteomes" id="UP001347796">
    <property type="component" value="Unassembled WGS sequence"/>
</dbReference>
<organism evidence="3 4">
    <name type="scientific">Patella caerulea</name>
    <name type="common">Rayed Mediterranean limpet</name>
    <dbReference type="NCBI Taxonomy" id="87958"/>
    <lineage>
        <taxon>Eukaryota</taxon>
        <taxon>Metazoa</taxon>
        <taxon>Spiralia</taxon>
        <taxon>Lophotrochozoa</taxon>
        <taxon>Mollusca</taxon>
        <taxon>Gastropoda</taxon>
        <taxon>Patellogastropoda</taxon>
        <taxon>Patelloidea</taxon>
        <taxon>Patellidae</taxon>
        <taxon>Patella</taxon>
    </lineage>
</organism>
<dbReference type="PROSITE" id="PS50940">
    <property type="entry name" value="CHIT_BIND_II"/>
    <property type="match status" value="1"/>
</dbReference>
<gene>
    <name evidence="3" type="ORF">SNE40_012969</name>
</gene>
<protein>
    <recommendedName>
        <fullName evidence="2">Chitin-binding type-2 domain-containing protein</fullName>
    </recommendedName>
</protein>
<feature type="domain" description="Chitin-binding type-2" evidence="2">
    <location>
        <begin position="109"/>
        <end position="168"/>
    </location>
</feature>
<dbReference type="GO" id="GO:0008061">
    <property type="term" value="F:chitin binding"/>
    <property type="evidence" value="ECO:0007669"/>
    <property type="project" value="InterPro"/>
</dbReference>
<evidence type="ECO:0000259" key="2">
    <source>
        <dbReference type="PROSITE" id="PS50940"/>
    </source>
</evidence>